<reference evidence="1" key="1">
    <citation type="submission" date="2021-03" db="EMBL/GenBank/DDBJ databases">
        <authorList>
            <consortium name="DOE Joint Genome Institute"/>
            <person name="Ahrendt S."/>
            <person name="Looney B.P."/>
            <person name="Miyauchi S."/>
            <person name="Morin E."/>
            <person name="Drula E."/>
            <person name="Courty P.E."/>
            <person name="Chicoki N."/>
            <person name="Fauchery L."/>
            <person name="Kohler A."/>
            <person name="Kuo A."/>
            <person name="Labutti K."/>
            <person name="Pangilinan J."/>
            <person name="Lipzen A."/>
            <person name="Riley R."/>
            <person name="Andreopoulos W."/>
            <person name="He G."/>
            <person name="Johnson J."/>
            <person name="Barry K.W."/>
            <person name="Grigoriev I.V."/>
            <person name="Nagy L."/>
            <person name="Hibbett D."/>
            <person name="Henrissat B."/>
            <person name="Matheny P.B."/>
            <person name="Labbe J."/>
            <person name="Martin F."/>
        </authorList>
    </citation>
    <scope>NUCLEOTIDE SEQUENCE</scope>
    <source>
        <strain evidence="1">HHB10654</strain>
    </source>
</reference>
<reference evidence="1" key="2">
    <citation type="journal article" date="2022" name="New Phytol.">
        <title>Evolutionary transition to the ectomycorrhizal habit in the genomes of a hyperdiverse lineage of mushroom-forming fungi.</title>
        <authorList>
            <person name="Looney B."/>
            <person name="Miyauchi S."/>
            <person name="Morin E."/>
            <person name="Drula E."/>
            <person name="Courty P.E."/>
            <person name="Kohler A."/>
            <person name="Kuo A."/>
            <person name="LaButti K."/>
            <person name="Pangilinan J."/>
            <person name="Lipzen A."/>
            <person name="Riley R."/>
            <person name="Andreopoulos W."/>
            <person name="He G."/>
            <person name="Johnson J."/>
            <person name="Nolan M."/>
            <person name="Tritt A."/>
            <person name="Barry K.W."/>
            <person name="Grigoriev I.V."/>
            <person name="Nagy L.G."/>
            <person name="Hibbett D."/>
            <person name="Henrissat B."/>
            <person name="Matheny P.B."/>
            <person name="Labbe J."/>
            <person name="Martin F.M."/>
        </authorList>
    </citation>
    <scope>NUCLEOTIDE SEQUENCE</scope>
    <source>
        <strain evidence="1">HHB10654</strain>
    </source>
</reference>
<accession>A0ACB8SM62</accession>
<sequence>MVNWHDPTVILKDRLALIKLEHVLGGIYIWEYATSLNYEWSVVCGKRPYRWTFCVYACCRLSALAAWALLFVGLDPPGGLDCQTWDAAFYACAYLSLASASFIIVLRIFAIWDRSAAVTALAATVWLASVALNVRSISLGYSRFAPINDACLNTHTSRALANAIGILVSDVVLLSLMLAGLTRTKNARMYGLWRLLFHQGVAWLALAAIAEIPTVILVSLNLNDVWNLIFQPVELLILVTGATRMYRGLTNYRTVTEFSTGLSYPNIGTGKGSRPPDSNERLRRLEEMGGSGTTVIRM</sequence>
<feature type="non-terminal residue" evidence="1">
    <location>
        <position position="298"/>
    </location>
</feature>
<protein>
    <submittedName>
        <fullName evidence="1">Uncharacterized protein</fullName>
    </submittedName>
</protein>
<dbReference type="EMBL" id="MU277254">
    <property type="protein sequence ID" value="KAI0056981.1"/>
    <property type="molecule type" value="Genomic_DNA"/>
</dbReference>
<evidence type="ECO:0000313" key="1">
    <source>
        <dbReference type="EMBL" id="KAI0056981.1"/>
    </source>
</evidence>
<proteinExistence type="predicted"/>
<comment type="caution">
    <text evidence="1">The sequence shown here is derived from an EMBL/GenBank/DDBJ whole genome shotgun (WGS) entry which is preliminary data.</text>
</comment>
<gene>
    <name evidence="1" type="ORF">BV25DRAFT_1902914</name>
</gene>
<keyword evidence="2" id="KW-1185">Reference proteome</keyword>
<evidence type="ECO:0000313" key="2">
    <source>
        <dbReference type="Proteomes" id="UP000814140"/>
    </source>
</evidence>
<dbReference type="Proteomes" id="UP000814140">
    <property type="component" value="Unassembled WGS sequence"/>
</dbReference>
<organism evidence="1 2">
    <name type="scientific">Artomyces pyxidatus</name>
    <dbReference type="NCBI Taxonomy" id="48021"/>
    <lineage>
        <taxon>Eukaryota</taxon>
        <taxon>Fungi</taxon>
        <taxon>Dikarya</taxon>
        <taxon>Basidiomycota</taxon>
        <taxon>Agaricomycotina</taxon>
        <taxon>Agaricomycetes</taxon>
        <taxon>Russulales</taxon>
        <taxon>Auriscalpiaceae</taxon>
        <taxon>Artomyces</taxon>
    </lineage>
</organism>
<name>A0ACB8SM62_9AGAM</name>